<dbReference type="PANTHER" id="PTHR33121:SF71">
    <property type="entry name" value="OXYGEN SENSOR PROTEIN DOSP"/>
    <property type="match status" value="1"/>
</dbReference>
<keyword evidence="3" id="KW-1185">Reference proteome</keyword>
<protein>
    <submittedName>
        <fullName evidence="2">EAL domain-containing protein</fullName>
    </submittedName>
</protein>
<dbReference type="EMBL" id="JABWGV010000001">
    <property type="protein sequence ID" value="NVD44073.1"/>
    <property type="molecule type" value="Genomic_DNA"/>
</dbReference>
<dbReference type="GO" id="GO:0071111">
    <property type="term" value="F:cyclic-guanylate-specific phosphodiesterase activity"/>
    <property type="evidence" value="ECO:0007669"/>
    <property type="project" value="InterPro"/>
</dbReference>
<dbReference type="SUPFAM" id="SSF141868">
    <property type="entry name" value="EAL domain-like"/>
    <property type="match status" value="1"/>
</dbReference>
<reference evidence="2 3" key="1">
    <citation type="submission" date="2020-06" db="EMBL/GenBank/DDBJ databases">
        <title>Altererythrobacter sp. HHU K3-1.</title>
        <authorList>
            <person name="Zhang D."/>
            <person name="Xue H."/>
        </authorList>
    </citation>
    <scope>NUCLEOTIDE SEQUENCE [LARGE SCALE GENOMIC DNA]</scope>
    <source>
        <strain evidence="2 3">HHU K3-1</strain>
    </source>
</reference>
<dbReference type="InterPro" id="IPR035919">
    <property type="entry name" value="EAL_sf"/>
</dbReference>
<dbReference type="SMART" id="SM00052">
    <property type="entry name" value="EAL"/>
    <property type="match status" value="1"/>
</dbReference>
<gene>
    <name evidence="2" type="ORF">HUV48_03450</name>
</gene>
<dbReference type="AlphaFoldDB" id="A0A850H2D0"/>
<dbReference type="PROSITE" id="PS50883">
    <property type="entry name" value="EAL"/>
    <property type="match status" value="1"/>
</dbReference>
<organism evidence="2 3">
    <name type="scientific">Qipengyuania atrilutea</name>
    <dbReference type="NCBI Taxonomy" id="2744473"/>
    <lineage>
        <taxon>Bacteria</taxon>
        <taxon>Pseudomonadati</taxon>
        <taxon>Pseudomonadota</taxon>
        <taxon>Alphaproteobacteria</taxon>
        <taxon>Sphingomonadales</taxon>
        <taxon>Erythrobacteraceae</taxon>
        <taxon>Qipengyuania</taxon>
    </lineage>
</organism>
<dbReference type="InterPro" id="IPR050706">
    <property type="entry name" value="Cyclic-di-GMP_PDE-like"/>
</dbReference>
<dbReference type="CDD" id="cd01948">
    <property type="entry name" value="EAL"/>
    <property type="match status" value="1"/>
</dbReference>
<dbReference type="InterPro" id="IPR001633">
    <property type="entry name" value="EAL_dom"/>
</dbReference>
<dbReference type="PANTHER" id="PTHR33121">
    <property type="entry name" value="CYCLIC DI-GMP PHOSPHODIESTERASE PDEF"/>
    <property type="match status" value="1"/>
</dbReference>
<name>A0A850H2D0_9SPHN</name>
<dbReference type="Pfam" id="PF00563">
    <property type="entry name" value="EAL"/>
    <property type="match status" value="1"/>
</dbReference>
<evidence type="ECO:0000313" key="2">
    <source>
        <dbReference type="EMBL" id="NVD44073.1"/>
    </source>
</evidence>
<proteinExistence type="predicted"/>
<evidence type="ECO:0000313" key="3">
    <source>
        <dbReference type="Proteomes" id="UP000561438"/>
    </source>
</evidence>
<sequence>MDREQSQPQPTSPGALAPHEALIARALQTAIANKTISVHFQPIIRLSDGSIDGFEALARWRHSEQGDIPPDIFVPIAEATGQIVALGLLVLEQALEEARAWPRDVSLSVNVSPRQIAQPHHATEMLALILKSGIAPHRLHLEVTEGLLLEPDQATLHFLSRMRREGVSFALDDFGTGYSSLAYLDQFPFARIKLDKAFAQRSANAGRSAAIRKAVSDLAAALDMDVIAEGLETASQVADAVAAGCEFGQGYFFSRPVPAAMVRELLAHQFGMDALPLVEAR</sequence>
<evidence type="ECO:0000259" key="1">
    <source>
        <dbReference type="PROSITE" id="PS50883"/>
    </source>
</evidence>
<dbReference type="RefSeq" id="WP_176266351.1">
    <property type="nucleotide sequence ID" value="NZ_JABWGV010000001.1"/>
</dbReference>
<dbReference type="Gene3D" id="3.20.20.450">
    <property type="entry name" value="EAL domain"/>
    <property type="match status" value="1"/>
</dbReference>
<dbReference type="Proteomes" id="UP000561438">
    <property type="component" value="Unassembled WGS sequence"/>
</dbReference>
<comment type="caution">
    <text evidence="2">The sequence shown here is derived from an EMBL/GenBank/DDBJ whole genome shotgun (WGS) entry which is preliminary data.</text>
</comment>
<accession>A0A850H2D0</accession>
<feature type="domain" description="EAL" evidence="1">
    <location>
        <begin position="20"/>
        <end position="270"/>
    </location>
</feature>